<evidence type="ECO:0000256" key="4">
    <source>
        <dbReference type="ARBA" id="ARBA00022729"/>
    </source>
</evidence>
<evidence type="ECO:0000313" key="9">
    <source>
        <dbReference type="EMBL" id="KAF0295574.1"/>
    </source>
</evidence>
<keyword evidence="5" id="KW-0378">Hydrolase</keyword>
<proteinExistence type="inferred from homology"/>
<keyword evidence="10" id="KW-1185">Reference proteome</keyword>
<comment type="similarity">
    <text evidence="2">Belongs to the histidine acid phosphatase family.</text>
</comment>
<evidence type="ECO:0000256" key="1">
    <source>
        <dbReference type="ARBA" id="ARBA00000032"/>
    </source>
</evidence>
<dbReference type="SUPFAM" id="SSF53254">
    <property type="entry name" value="Phosphoglycerate mutase-like"/>
    <property type="match status" value="1"/>
</dbReference>
<keyword evidence="7" id="KW-0325">Glycoprotein</keyword>
<dbReference type="CDD" id="cd07061">
    <property type="entry name" value="HP_HAP_like"/>
    <property type="match status" value="1"/>
</dbReference>
<dbReference type="InterPro" id="IPR029033">
    <property type="entry name" value="His_PPase_superfam"/>
</dbReference>
<keyword evidence="6" id="KW-1015">Disulfide bond</keyword>
<dbReference type="PANTHER" id="PTHR11567">
    <property type="entry name" value="ACID PHOSPHATASE-RELATED"/>
    <property type="match status" value="1"/>
</dbReference>
<protein>
    <recommendedName>
        <fullName evidence="3">acid phosphatase</fullName>
        <ecNumber evidence="3">3.1.3.2</ecNumber>
    </recommendedName>
</protein>
<gene>
    <name evidence="9" type="primary">acp2_0</name>
    <name evidence="9" type="ORF">FJT64_006927</name>
</gene>
<dbReference type="EMBL" id="VIIS01001611">
    <property type="protein sequence ID" value="KAF0295574.1"/>
    <property type="molecule type" value="Genomic_DNA"/>
</dbReference>
<feature type="chain" id="PRO_5025546563" description="acid phosphatase" evidence="8">
    <location>
        <begin position="20"/>
        <end position="369"/>
    </location>
</feature>
<comment type="catalytic activity">
    <reaction evidence="1">
        <text>a phosphate monoester + H2O = an alcohol + phosphate</text>
        <dbReference type="Rhea" id="RHEA:15017"/>
        <dbReference type="ChEBI" id="CHEBI:15377"/>
        <dbReference type="ChEBI" id="CHEBI:30879"/>
        <dbReference type="ChEBI" id="CHEBI:43474"/>
        <dbReference type="ChEBI" id="CHEBI:67140"/>
        <dbReference type="EC" id="3.1.3.2"/>
    </reaction>
</comment>
<comment type="caution">
    <text evidence="9">The sequence shown here is derived from an EMBL/GenBank/DDBJ whole genome shotgun (WGS) entry which is preliminary data.</text>
</comment>
<dbReference type="Pfam" id="PF00328">
    <property type="entry name" value="His_Phos_2"/>
    <property type="match status" value="2"/>
</dbReference>
<dbReference type="Proteomes" id="UP000440578">
    <property type="component" value="Unassembled WGS sequence"/>
</dbReference>
<organism evidence="9 10">
    <name type="scientific">Amphibalanus amphitrite</name>
    <name type="common">Striped barnacle</name>
    <name type="synonym">Balanus amphitrite</name>
    <dbReference type="NCBI Taxonomy" id="1232801"/>
    <lineage>
        <taxon>Eukaryota</taxon>
        <taxon>Metazoa</taxon>
        <taxon>Ecdysozoa</taxon>
        <taxon>Arthropoda</taxon>
        <taxon>Crustacea</taxon>
        <taxon>Multicrustacea</taxon>
        <taxon>Cirripedia</taxon>
        <taxon>Thoracica</taxon>
        <taxon>Thoracicalcarea</taxon>
        <taxon>Balanomorpha</taxon>
        <taxon>Balanoidea</taxon>
        <taxon>Balanidae</taxon>
        <taxon>Amphibalaninae</taxon>
        <taxon>Amphibalanus</taxon>
    </lineage>
</organism>
<dbReference type="EC" id="3.1.3.2" evidence="3"/>
<dbReference type="OrthoDB" id="10257284at2759"/>
<reference evidence="9 10" key="1">
    <citation type="submission" date="2019-07" db="EMBL/GenBank/DDBJ databases">
        <title>Draft genome assembly of a fouling barnacle, Amphibalanus amphitrite (Darwin, 1854): The first reference genome for Thecostraca.</title>
        <authorList>
            <person name="Kim W."/>
        </authorList>
    </citation>
    <scope>NUCLEOTIDE SEQUENCE [LARGE SCALE GENOMIC DNA]</scope>
    <source>
        <strain evidence="9">SNU_AA5</strain>
        <tissue evidence="9">Soma without cirri and trophi</tissue>
    </source>
</reference>
<dbReference type="InterPro" id="IPR000560">
    <property type="entry name" value="His_Pase_clade-2"/>
</dbReference>
<feature type="signal peptide" evidence="8">
    <location>
        <begin position="1"/>
        <end position="19"/>
    </location>
</feature>
<keyword evidence="4 8" id="KW-0732">Signal</keyword>
<dbReference type="InterPro" id="IPR033379">
    <property type="entry name" value="Acid_Pase_AS"/>
</dbReference>
<sequence length="369" mass="41172">MTTPTRALLAAVLLPLVAAAAPDTLRLVNVLYRHGARTIIAAYPTDPNIGAWPQGYGQLTNEGKQNQLELGRFLRRRYDGFLPELYHVNYTHIEAADVDRGQDVWDAELAWQPIPVHTVPFEDDYKFKSHKMCAAYNAEHDRVYSLPQMEAINAEYAGLYQYLTENSGDLVADITHVQWLYDTLRIESTHNLTTPEWALAMPPGYDAPAFPDLMEPLGNLDFGLLGATPLQRRLGGGPLLKDMLKNMKASVYGYLSPVNRKLFAYSGHDTNVALLLTTLMVYNGVMPPLASAVLVELHEEPEVGPTVQLFYRNDTAAEPYPLQLPGCQLSCPWDSFVQLTADVVPDDIEAECAAVPEGYVPKANKWRRD</sequence>
<evidence type="ECO:0000256" key="2">
    <source>
        <dbReference type="ARBA" id="ARBA00005375"/>
    </source>
</evidence>
<name>A0A6A4VVE6_AMPAM</name>
<dbReference type="PANTHER" id="PTHR11567:SF211">
    <property type="entry name" value="PROSTATIC ACID PHOSPHATASE"/>
    <property type="match status" value="1"/>
</dbReference>
<dbReference type="PROSITE" id="PS00778">
    <property type="entry name" value="HIS_ACID_PHOSPHAT_2"/>
    <property type="match status" value="1"/>
</dbReference>
<evidence type="ECO:0000256" key="8">
    <source>
        <dbReference type="SAM" id="SignalP"/>
    </source>
</evidence>
<evidence type="ECO:0000256" key="7">
    <source>
        <dbReference type="ARBA" id="ARBA00023180"/>
    </source>
</evidence>
<evidence type="ECO:0000256" key="5">
    <source>
        <dbReference type="ARBA" id="ARBA00022801"/>
    </source>
</evidence>
<dbReference type="GO" id="GO:0003993">
    <property type="term" value="F:acid phosphatase activity"/>
    <property type="evidence" value="ECO:0007669"/>
    <property type="project" value="UniProtKB-EC"/>
</dbReference>
<evidence type="ECO:0000313" key="10">
    <source>
        <dbReference type="Proteomes" id="UP000440578"/>
    </source>
</evidence>
<dbReference type="InterPro" id="IPR050645">
    <property type="entry name" value="Histidine_acid_phosphatase"/>
</dbReference>
<evidence type="ECO:0000256" key="6">
    <source>
        <dbReference type="ARBA" id="ARBA00023157"/>
    </source>
</evidence>
<accession>A0A6A4VVE6</accession>
<dbReference type="Gene3D" id="3.40.50.1240">
    <property type="entry name" value="Phosphoglycerate mutase-like"/>
    <property type="match status" value="1"/>
</dbReference>
<dbReference type="AlphaFoldDB" id="A0A6A4VVE6"/>
<evidence type="ECO:0000256" key="3">
    <source>
        <dbReference type="ARBA" id="ARBA00012646"/>
    </source>
</evidence>